<evidence type="ECO:0000313" key="2">
    <source>
        <dbReference type="EMBL" id="KAF3141390.1"/>
    </source>
</evidence>
<sequence length="84" mass="8951">MGWKTRLLTLILDVQILIGAVIAELDVQVVRQNATGKGVVVFSNITLQPCGGSSYGFLVEAPIGGYNIYCLMELHSTTAVLVLG</sequence>
<evidence type="ECO:0000256" key="1">
    <source>
        <dbReference type="SAM" id="SignalP"/>
    </source>
</evidence>
<comment type="caution">
    <text evidence="2">The sequence shown here is derived from an EMBL/GenBank/DDBJ whole genome shotgun (WGS) entry which is preliminary data.</text>
</comment>
<feature type="signal peptide" evidence="1">
    <location>
        <begin position="1"/>
        <end position="23"/>
    </location>
</feature>
<gene>
    <name evidence="2" type="ORF">TWF703_002190</name>
</gene>
<reference evidence="2 3" key="1">
    <citation type="submission" date="2019-06" db="EMBL/GenBank/DDBJ databases">
        <authorList>
            <person name="Palmer J.M."/>
        </authorList>
    </citation>
    <scope>NUCLEOTIDE SEQUENCE [LARGE SCALE GENOMIC DNA]</scope>
    <source>
        <strain evidence="2 3">TWF703</strain>
    </source>
</reference>
<evidence type="ECO:0000313" key="3">
    <source>
        <dbReference type="Proteomes" id="UP000480548"/>
    </source>
</evidence>
<protein>
    <submittedName>
        <fullName evidence="2">Uncharacterized protein</fullName>
    </submittedName>
</protein>
<organism evidence="2 3">
    <name type="scientific">Orbilia oligospora</name>
    <name type="common">Nematode-trapping fungus</name>
    <name type="synonym">Arthrobotrys oligospora</name>
    <dbReference type="NCBI Taxonomy" id="2813651"/>
    <lineage>
        <taxon>Eukaryota</taxon>
        <taxon>Fungi</taxon>
        <taxon>Dikarya</taxon>
        <taxon>Ascomycota</taxon>
        <taxon>Pezizomycotina</taxon>
        <taxon>Orbiliomycetes</taxon>
        <taxon>Orbiliales</taxon>
        <taxon>Orbiliaceae</taxon>
        <taxon>Orbilia</taxon>
    </lineage>
</organism>
<accession>A0A7C8JUY7</accession>
<proteinExistence type="predicted"/>
<feature type="chain" id="PRO_5028897200" evidence="1">
    <location>
        <begin position="24"/>
        <end position="84"/>
    </location>
</feature>
<keyword evidence="1" id="KW-0732">Signal</keyword>
<dbReference type="EMBL" id="WIQZ01000014">
    <property type="protein sequence ID" value="KAF3141390.1"/>
    <property type="molecule type" value="Genomic_DNA"/>
</dbReference>
<name>A0A7C8JUY7_ORBOL</name>
<dbReference type="AlphaFoldDB" id="A0A7C8JUY7"/>
<dbReference type="Proteomes" id="UP000480548">
    <property type="component" value="Unassembled WGS sequence"/>
</dbReference>